<evidence type="ECO:0000313" key="7">
    <source>
        <dbReference type="EMBL" id="CAF1177766.1"/>
    </source>
</evidence>
<evidence type="ECO:0000259" key="6">
    <source>
        <dbReference type="Pfam" id="PF04116"/>
    </source>
</evidence>
<reference evidence="7" key="1">
    <citation type="submission" date="2021-02" db="EMBL/GenBank/DDBJ databases">
        <authorList>
            <person name="Nowell W R."/>
        </authorList>
    </citation>
    <scope>NUCLEOTIDE SEQUENCE</scope>
</reference>
<evidence type="ECO:0000256" key="2">
    <source>
        <dbReference type="ARBA" id="ARBA00022692"/>
    </source>
</evidence>
<evidence type="ECO:0000256" key="5">
    <source>
        <dbReference type="SAM" id="Phobius"/>
    </source>
</evidence>
<dbReference type="Proteomes" id="UP000663854">
    <property type="component" value="Unassembled WGS sequence"/>
</dbReference>
<dbReference type="Proteomes" id="UP000663870">
    <property type="component" value="Unassembled WGS sequence"/>
</dbReference>
<evidence type="ECO:0000313" key="8">
    <source>
        <dbReference type="EMBL" id="CAF1436756.1"/>
    </source>
</evidence>
<keyword evidence="3 5" id="KW-1133">Transmembrane helix</keyword>
<feature type="domain" description="Fatty acid hydroxylase" evidence="6">
    <location>
        <begin position="29"/>
        <end position="162"/>
    </location>
</feature>
<accession>A0A814UPK9</accession>
<sequence>MSLWPSSQLIYYNDFWSCLFFSIIILSIVIYWKAFHFYVIHRITHLWWSVQNSFREGDIGAFLYRYFHSLHHQSRNPGPWSGLSMHPVEHFLYYTRAYFSLLFSCHPLHFLYVKFNVDISPISGHDGYDDPVGGSAFHYLHHVSFNCNYGGSLINFDYLFGTYKEFVKKSINK</sequence>
<evidence type="ECO:0000256" key="3">
    <source>
        <dbReference type="ARBA" id="ARBA00022989"/>
    </source>
</evidence>
<proteinExistence type="predicted"/>
<evidence type="ECO:0000256" key="4">
    <source>
        <dbReference type="ARBA" id="ARBA00023136"/>
    </source>
</evidence>
<dbReference type="GO" id="GO:0016491">
    <property type="term" value="F:oxidoreductase activity"/>
    <property type="evidence" value="ECO:0007669"/>
    <property type="project" value="InterPro"/>
</dbReference>
<comment type="subcellular location">
    <subcellularLocation>
        <location evidence="1">Membrane</location>
    </subcellularLocation>
</comment>
<gene>
    <name evidence="8" type="ORF">JXQ802_LOCUS36755</name>
    <name evidence="7" type="ORF">PYM288_LOCUS23636</name>
</gene>
<evidence type="ECO:0000313" key="10">
    <source>
        <dbReference type="Proteomes" id="UP000663870"/>
    </source>
</evidence>
<dbReference type="EMBL" id="CAJNOH010001114">
    <property type="protein sequence ID" value="CAF1177766.1"/>
    <property type="molecule type" value="Genomic_DNA"/>
</dbReference>
<feature type="transmembrane region" description="Helical" evidence="5">
    <location>
        <begin position="12"/>
        <end position="32"/>
    </location>
</feature>
<keyword evidence="10" id="KW-1185">Reference proteome</keyword>
<dbReference type="PANTHER" id="PTHR11863">
    <property type="entry name" value="STEROL DESATURASE"/>
    <property type="match status" value="1"/>
</dbReference>
<dbReference type="GO" id="GO:0008610">
    <property type="term" value="P:lipid biosynthetic process"/>
    <property type="evidence" value="ECO:0007669"/>
    <property type="project" value="InterPro"/>
</dbReference>
<organism evidence="7 9">
    <name type="scientific">Rotaria sordida</name>
    <dbReference type="NCBI Taxonomy" id="392033"/>
    <lineage>
        <taxon>Eukaryota</taxon>
        <taxon>Metazoa</taxon>
        <taxon>Spiralia</taxon>
        <taxon>Gnathifera</taxon>
        <taxon>Rotifera</taxon>
        <taxon>Eurotatoria</taxon>
        <taxon>Bdelloidea</taxon>
        <taxon>Philodinida</taxon>
        <taxon>Philodinidae</taxon>
        <taxon>Rotaria</taxon>
    </lineage>
</organism>
<dbReference type="AlphaFoldDB" id="A0A814UPK9"/>
<evidence type="ECO:0000256" key="1">
    <source>
        <dbReference type="ARBA" id="ARBA00004370"/>
    </source>
</evidence>
<dbReference type="InterPro" id="IPR050307">
    <property type="entry name" value="Sterol_Desaturase_Related"/>
</dbReference>
<dbReference type="GO" id="GO:0005506">
    <property type="term" value="F:iron ion binding"/>
    <property type="evidence" value="ECO:0007669"/>
    <property type="project" value="InterPro"/>
</dbReference>
<comment type="caution">
    <text evidence="7">The sequence shown here is derived from an EMBL/GenBank/DDBJ whole genome shotgun (WGS) entry which is preliminary data.</text>
</comment>
<dbReference type="EMBL" id="CAJNOL010001912">
    <property type="protein sequence ID" value="CAF1436756.1"/>
    <property type="molecule type" value="Genomic_DNA"/>
</dbReference>
<keyword evidence="4 5" id="KW-0472">Membrane</keyword>
<keyword evidence="2 5" id="KW-0812">Transmembrane</keyword>
<name>A0A814UPK9_9BILA</name>
<dbReference type="GO" id="GO:0016020">
    <property type="term" value="C:membrane"/>
    <property type="evidence" value="ECO:0007669"/>
    <property type="project" value="UniProtKB-SubCell"/>
</dbReference>
<dbReference type="Pfam" id="PF04116">
    <property type="entry name" value="FA_hydroxylase"/>
    <property type="match status" value="1"/>
</dbReference>
<dbReference type="InterPro" id="IPR006694">
    <property type="entry name" value="Fatty_acid_hydroxylase"/>
</dbReference>
<protein>
    <recommendedName>
        <fullName evidence="6">Fatty acid hydroxylase domain-containing protein</fullName>
    </recommendedName>
</protein>
<evidence type="ECO:0000313" key="9">
    <source>
        <dbReference type="Proteomes" id="UP000663854"/>
    </source>
</evidence>